<dbReference type="EMBL" id="KL600650">
    <property type="protein sequence ID" value="KER18493.1"/>
    <property type="molecule type" value="Genomic_DNA"/>
</dbReference>
<dbReference type="Proteomes" id="UP000054324">
    <property type="component" value="Unassembled WGS sequence"/>
</dbReference>
<evidence type="ECO:0000313" key="2">
    <source>
        <dbReference type="EMBL" id="KER18493.1"/>
    </source>
</evidence>
<keyword evidence="3" id="KW-1185">Reference proteome</keyword>
<evidence type="ECO:0000313" key="3">
    <source>
        <dbReference type="Proteomes" id="UP000054324"/>
    </source>
</evidence>
<feature type="region of interest" description="Disordered" evidence="1">
    <location>
        <begin position="1"/>
        <end position="25"/>
    </location>
</feature>
<accession>A0A074YUW3</accession>
<gene>
    <name evidence="2" type="ORF">T265_12256</name>
</gene>
<dbReference type="KEGG" id="ovi:T265_12256"/>
<dbReference type="AlphaFoldDB" id="A0A074YUW3"/>
<reference evidence="2 3" key="1">
    <citation type="submission" date="2013-11" db="EMBL/GenBank/DDBJ databases">
        <title>Opisthorchis viverrini - life in the bile duct.</title>
        <authorList>
            <person name="Young N.D."/>
            <person name="Nagarajan N."/>
            <person name="Lin S.J."/>
            <person name="Korhonen P.K."/>
            <person name="Jex A.R."/>
            <person name="Hall R.S."/>
            <person name="Safavi-Hemami H."/>
            <person name="Kaewkong W."/>
            <person name="Bertrand D."/>
            <person name="Gao S."/>
            <person name="Seet Q."/>
            <person name="Wongkham S."/>
            <person name="Teh B.T."/>
            <person name="Wongkham C."/>
            <person name="Intapan P.M."/>
            <person name="Maleewong W."/>
            <person name="Yang X."/>
            <person name="Hu M."/>
            <person name="Wang Z."/>
            <person name="Hofmann A."/>
            <person name="Sternberg P.W."/>
            <person name="Tan P."/>
            <person name="Wang J."/>
            <person name="Gasser R.B."/>
        </authorList>
    </citation>
    <scope>NUCLEOTIDE SEQUENCE [LARGE SCALE GENOMIC DNA]</scope>
</reference>
<sequence length="75" mass="8175">MTGGLLNRPGRTNHQPVFSSSVNHPCGVDKDCVPIPELSTNLPPKPSEDVRAYVVEEFILTLRKDFGGLSEQPVS</sequence>
<protein>
    <submittedName>
        <fullName evidence="2">Uncharacterized protein</fullName>
    </submittedName>
</protein>
<feature type="compositionally biased region" description="Polar residues" evidence="1">
    <location>
        <begin position="10"/>
        <end position="23"/>
    </location>
</feature>
<proteinExistence type="predicted"/>
<organism evidence="2 3">
    <name type="scientific">Opisthorchis viverrini</name>
    <name type="common">Southeast Asian liver fluke</name>
    <dbReference type="NCBI Taxonomy" id="6198"/>
    <lineage>
        <taxon>Eukaryota</taxon>
        <taxon>Metazoa</taxon>
        <taxon>Spiralia</taxon>
        <taxon>Lophotrochozoa</taxon>
        <taxon>Platyhelminthes</taxon>
        <taxon>Trematoda</taxon>
        <taxon>Digenea</taxon>
        <taxon>Opisthorchiida</taxon>
        <taxon>Opisthorchiata</taxon>
        <taxon>Opisthorchiidae</taxon>
        <taxon>Opisthorchis</taxon>
    </lineage>
</organism>
<evidence type="ECO:0000256" key="1">
    <source>
        <dbReference type="SAM" id="MobiDB-lite"/>
    </source>
</evidence>
<dbReference type="GeneID" id="20326424"/>
<dbReference type="CTD" id="20326424"/>
<name>A0A074YUW3_OPIVI</name>
<dbReference type="RefSeq" id="XP_009177760.1">
    <property type="nucleotide sequence ID" value="XM_009179496.1"/>
</dbReference>